<dbReference type="VEuPathDB" id="FungiDB:BD410DRAFT_816653"/>
<sequence>MEVILRERGLWRDKLLAQCKDFKCKEGATNCCSPKSHLEEVITARGHECDFYPKFHCELNFIEQYWGAAKLRYRLTPRTQSFEAMQKNIVACLDDVPPLQIHRYANRSARFMDAYAKGLSGSQAAWATKRYHGHRVLPNTIMEELEKAGKA</sequence>
<evidence type="ECO:0000313" key="2">
    <source>
        <dbReference type="Proteomes" id="UP000294933"/>
    </source>
</evidence>
<gene>
    <name evidence="1" type="ORF">BD410DRAFT_816653</name>
</gene>
<dbReference type="InterPro" id="IPR036397">
    <property type="entry name" value="RNaseH_sf"/>
</dbReference>
<evidence type="ECO:0000313" key="1">
    <source>
        <dbReference type="EMBL" id="TDL16724.1"/>
    </source>
</evidence>
<dbReference type="PANTHER" id="PTHR35871">
    <property type="entry name" value="EXPRESSED PROTEIN"/>
    <property type="match status" value="1"/>
</dbReference>
<dbReference type="Proteomes" id="UP000294933">
    <property type="component" value="Unassembled WGS sequence"/>
</dbReference>
<dbReference type="GO" id="GO:0003676">
    <property type="term" value="F:nucleic acid binding"/>
    <property type="evidence" value="ECO:0007669"/>
    <property type="project" value="InterPro"/>
</dbReference>
<protein>
    <submittedName>
        <fullName evidence="1">Uncharacterized protein</fullName>
    </submittedName>
</protein>
<reference evidence="1 2" key="1">
    <citation type="submission" date="2018-06" db="EMBL/GenBank/DDBJ databases">
        <title>A transcriptomic atlas of mushroom development highlights an independent origin of complex multicellularity.</title>
        <authorList>
            <consortium name="DOE Joint Genome Institute"/>
            <person name="Krizsan K."/>
            <person name="Almasi E."/>
            <person name="Merenyi Z."/>
            <person name="Sahu N."/>
            <person name="Viragh M."/>
            <person name="Koszo T."/>
            <person name="Mondo S."/>
            <person name="Kiss B."/>
            <person name="Balint B."/>
            <person name="Kues U."/>
            <person name="Barry K."/>
            <person name="Hegedus J.C."/>
            <person name="Henrissat B."/>
            <person name="Johnson J."/>
            <person name="Lipzen A."/>
            <person name="Ohm R."/>
            <person name="Nagy I."/>
            <person name="Pangilinan J."/>
            <person name="Yan J."/>
            <person name="Xiong Y."/>
            <person name="Grigoriev I.V."/>
            <person name="Hibbett D.S."/>
            <person name="Nagy L.G."/>
        </authorList>
    </citation>
    <scope>NUCLEOTIDE SEQUENCE [LARGE SCALE GENOMIC DNA]</scope>
    <source>
        <strain evidence="1 2">SZMC22713</strain>
    </source>
</reference>
<name>A0A4Y7PMT6_9AGAM</name>
<keyword evidence="2" id="KW-1185">Reference proteome</keyword>
<dbReference type="EMBL" id="ML170236">
    <property type="protein sequence ID" value="TDL16724.1"/>
    <property type="molecule type" value="Genomic_DNA"/>
</dbReference>
<dbReference type="Gene3D" id="3.30.420.10">
    <property type="entry name" value="Ribonuclease H-like superfamily/Ribonuclease H"/>
    <property type="match status" value="1"/>
</dbReference>
<dbReference type="PANTHER" id="PTHR35871:SF1">
    <property type="entry name" value="CXC1-LIKE CYSTEINE CLUSTER ASSOCIATED WITH KDZ TRANSPOSASES DOMAIN-CONTAINING PROTEIN"/>
    <property type="match status" value="1"/>
</dbReference>
<accession>A0A4Y7PMT6</accession>
<dbReference type="AlphaFoldDB" id="A0A4Y7PMT6"/>
<dbReference type="OrthoDB" id="2416294at2759"/>
<proteinExistence type="predicted"/>
<organism evidence="1 2">
    <name type="scientific">Rickenella mellea</name>
    <dbReference type="NCBI Taxonomy" id="50990"/>
    <lineage>
        <taxon>Eukaryota</taxon>
        <taxon>Fungi</taxon>
        <taxon>Dikarya</taxon>
        <taxon>Basidiomycota</taxon>
        <taxon>Agaricomycotina</taxon>
        <taxon>Agaricomycetes</taxon>
        <taxon>Hymenochaetales</taxon>
        <taxon>Rickenellaceae</taxon>
        <taxon>Rickenella</taxon>
    </lineage>
</organism>